<dbReference type="EMBL" id="KV454209">
    <property type="protein sequence ID" value="ODQ60867.1"/>
    <property type="molecule type" value="Genomic_DNA"/>
</dbReference>
<dbReference type="AlphaFoldDB" id="A0A1E3P7L7"/>
<organism evidence="2 3">
    <name type="scientific">Wickerhamomyces anomalus (strain ATCC 58044 / CBS 1984 / NCYC 433 / NRRL Y-366-8)</name>
    <name type="common">Yeast</name>
    <name type="synonym">Hansenula anomala</name>
    <dbReference type="NCBI Taxonomy" id="683960"/>
    <lineage>
        <taxon>Eukaryota</taxon>
        <taxon>Fungi</taxon>
        <taxon>Dikarya</taxon>
        <taxon>Ascomycota</taxon>
        <taxon>Saccharomycotina</taxon>
        <taxon>Saccharomycetes</taxon>
        <taxon>Phaffomycetales</taxon>
        <taxon>Wickerhamomycetaceae</taxon>
        <taxon>Wickerhamomyces</taxon>
    </lineage>
</organism>
<proteinExistence type="predicted"/>
<name>A0A1E3P7L7_WICAA</name>
<evidence type="ECO:0000313" key="2">
    <source>
        <dbReference type="EMBL" id="ODQ60867.1"/>
    </source>
</evidence>
<reference evidence="2 3" key="1">
    <citation type="journal article" date="2016" name="Proc. Natl. Acad. Sci. U.S.A.">
        <title>Comparative genomics of biotechnologically important yeasts.</title>
        <authorList>
            <person name="Riley R."/>
            <person name="Haridas S."/>
            <person name="Wolfe K.H."/>
            <person name="Lopes M.R."/>
            <person name="Hittinger C.T."/>
            <person name="Goeker M."/>
            <person name="Salamov A.A."/>
            <person name="Wisecaver J.H."/>
            <person name="Long T.M."/>
            <person name="Calvey C.H."/>
            <person name="Aerts A.L."/>
            <person name="Barry K.W."/>
            <person name="Choi C."/>
            <person name="Clum A."/>
            <person name="Coughlan A.Y."/>
            <person name="Deshpande S."/>
            <person name="Douglass A.P."/>
            <person name="Hanson S.J."/>
            <person name="Klenk H.-P."/>
            <person name="LaButti K.M."/>
            <person name="Lapidus A."/>
            <person name="Lindquist E.A."/>
            <person name="Lipzen A.M."/>
            <person name="Meier-Kolthoff J.P."/>
            <person name="Ohm R.A."/>
            <person name="Otillar R.P."/>
            <person name="Pangilinan J.L."/>
            <person name="Peng Y."/>
            <person name="Rokas A."/>
            <person name="Rosa C.A."/>
            <person name="Scheuner C."/>
            <person name="Sibirny A.A."/>
            <person name="Slot J.C."/>
            <person name="Stielow J.B."/>
            <person name="Sun H."/>
            <person name="Kurtzman C.P."/>
            <person name="Blackwell M."/>
            <person name="Grigoriev I.V."/>
            <person name="Jeffries T.W."/>
        </authorList>
    </citation>
    <scope>NUCLEOTIDE SEQUENCE [LARGE SCALE GENOMIC DNA]</scope>
    <source>
        <strain evidence="3">ATCC 58044 / CBS 1984 / NCYC 433 / NRRL Y-366-8</strain>
    </source>
</reference>
<protein>
    <submittedName>
        <fullName evidence="2">Uncharacterized protein</fullName>
    </submittedName>
</protein>
<feature type="region of interest" description="Disordered" evidence="1">
    <location>
        <begin position="208"/>
        <end position="281"/>
    </location>
</feature>
<dbReference type="RefSeq" id="XP_019040074.1">
    <property type="nucleotide sequence ID" value="XM_019183173.1"/>
</dbReference>
<evidence type="ECO:0000313" key="3">
    <source>
        <dbReference type="Proteomes" id="UP000094112"/>
    </source>
</evidence>
<dbReference type="GeneID" id="30200419"/>
<keyword evidence="3" id="KW-1185">Reference proteome</keyword>
<dbReference type="Proteomes" id="UP000094112">
    <property type="component" value="Unassembled WGS sequence"/>
</dbReference>
<feature type="compositionally biased region" description="Acidic residues" evidence="1">
    <location>
        <begin position="238"/>
        <end position="258"/>
    </location>
</feature>
<accession>A0A1E3P7L7</accession>
<sequence length="615" mass="70928">MAKKRRISSVTVSSGNDPALDAKLLNSLIDQGVNFDLLANPDFKSFIEGNNPNFKCPSTNVANKFTEISASKYIQHVASTISNSDFPFVYLMMSFWRYSGIKLMNLNIQYYDNARRTCCIGVFKVKSFNEEAIANLIVNRLKELHLNKTVIGVTSDNSSFAKEIKKKLLQSSKLPMLKKECLFGCLINVLKDALYTFTGVYHQEMKLKKGTDHDSSAEASNTDSTEIEEQVFIKPELEDNYADDEEESEDEEEDEDELYRDKANKKQQQQQESEREEKLVHMNSIDSDYTVRLDNKPMSLREENHELKELNEILYYTVTTKVQRQRNFYSIGSCLKQLYDFLQDSELLLMDHLIDSSVHFGILENLIIRLSQIENLSKNLDHTPTLKAATITVKKLTDYWEEVKTNPILMMASQMFDLNKMKSLYSALNKDQENLLSEYLPKMGEHEQNNSIPTKKIESANIDSTNGFYHTNGNKRKRQLEDDRMLELREKLGLGVHRPGQESKENQDGSAELTHFKSFFMTSKIFKELKPNQVVKFYFQDNDDEDIEYNLKGLYPNISKLAKIAAITPVTLLECDRSSEYAKTVMFVNKFSTHINHVEKVSNLTIVKSFLKNHR</sequence>
<evidence type="ECO:0000256" key="1">
    <source>
        <dbReference type="SAM" id="MobiDB-lite"/>
    </source>
</evidence>
<gene>
    <name evidence="2" type="ORF">WICANDRAFT_61431</name>
</gene>